<evidence type="ECO:0000313" key="2">
    <source>
        <dbReference type="EMBL" id="GCE13347.1"/>
    </source>
</evidence>
<keyword evidence="1" id="KW-1133">Transmembrane helix</keyword>
<organism evidence="2 3">
    <name type="scientific">Tengunoibacter tsumagoiensis</name>
    <dbReference type="NCBI Taxonomy" id="2014871"/>
    <lineage>
        <taxon>Bacteria</taxon>
        <taxon>Bacillati</taxon>
        <taxon>Chloroflexota</taxon>
        <taxon>Ktedonobacteria</taxon>
        <taxon>Ktedonobacterales</taxon>
        <taxon>Dictyobacteraceae</taxon>
        <taxon>Tengunoibacter</taxon>
    </lineage>
</organism>
<accession>A0A402A2H6</accession>
<proteinExistence type="predicted"/>
<name>A0A402A2H6_9CHLR</name>
<gene>
    <name evidence="2" type="ORF">KTT_32060</name>
</gene>
<protein>
    <submittedName>
        <fullName evidence="2">Uncharacterized protein</fullName>
    </submittedName>
</protein>
<dbReference type="Proteomes" id="UP000287352">
    <property type="component" value="Unassembled WGS sequence"/>
</dbReference>
<reference evidence="3" key="1">
    <citation type="submission" date="2018-12" db="EMBL/GenBank/DDBJ databases">
        <title>Tengunoibacter tsumagoiensis gen. nov., sp. nov., Dictyobacter kobayashii sp. nov., D. alpinus sp. nov., and D. joshuensis sp. nov. and description of Dictyobacteraceae fam. nov. within the order Ktedonobacterales isolated from Tengu-no-mugimeshi.</title>
        <authorList>
            <person name="Wang C.M."/>
            <person name="Zheng Y."/>
            <person name="Sakai Y."/>
            <person name="Toyoda A."/>
            <person name="Minakuchi Y."/>
            <person name="Abe K."/>
            <person name="Yokota A."/>
            <person name="Yabe S."/>
        </authorList>
    </citation>
    <scope>NUCLEOTIDE SEQUENCE [LARGE SCALE GENOMIC DNA]</scope>
    <source>
        <strain evidence="3">Uno3</strain>
    </source>
</reference>
<keyword evidence="1" id="KW-0472">Membrane</keyword>
<comment type="caution">
    <text evidence="2">The sequence shown here is derived from an EMBL/GenBank/DDBJ whole genome shotgun (WGS) entry which is preliminary data.</text>
</comment>
<evidence type="ECO:0000256" key="1">
    <source>
        <dbReference type="SAM" id="Phobius"/>
    </source>
</evidence>
<dbReference type="AlphaFoldDB" id="A0A402A2H6"/>
<sequence>MEKKRKNKFYNVYYLTTLTGMLLCGAVMVMRSINGEKRVASLFALAGCILVFLFALANYLEHRKQRK</sequence>
<evidence type="ECO:0000313" key="3">
    <source>
        <dbReference type="Proteomes" id="UP000287352"/>
    </source>
</evidence>
<dbReference type="EMBL" id="BIFR01000001">
    <property type="protein sequence ID" value="GCE13347.1"/>
    <property type="molecule type" value="Genomic_DNA"/>
</dbReference>
<feature type="transmembrane region" description="Helical" evidence="1">
    <location>
        <begin position="12"/>
        <end position="33"/>
    </location>
</feature>
<keyword evidence="1" id="KW-0812">Transmembrane</keyword>
<keyword evidence="3" id="KW-1185">Reference proteome</keyword>
<feature type="transmembrane region" description="Helical" evidence="1">
    <location>
        <begin position="39"/>
        <end position="60"/>
    </location>
</feature>